<dbReference type="AlphaFoldDB" id="A0A2T6ZBY0"/>
<evidence type="ECO:0000256" key="1">
    <source>
        <dbReference type="SAM" id="SignalP"/>
    </source>
</evidence>
<feature type="chain" id="PRO_5015667259" description="Secreted protein" evidence="1">
    <location>
        <begin position="20"/>
        <end position="118"/>
    </location>
</feature>
<feature type="signal peptide" evidence="1">
    <location>
        <begin position="1"/>
        <end position="19"/>
    </location>
</feature>
<comment type="caution">
    <text evidence="2">The sequence shown here is derived from an EMBL/GenBank/DDBJ whole genome shotgun (WGS) entry which is preliminary data.</text>
</comment>
<keyword evidence="1" id="KW-0732">Signal</keyword>
<reference evidence="2 3" key="1">
    <citation type="submission" date="2017-04" db="EMBL/GenBank/DDBJ databases">
        <title>Draft genome sequence of Tuber borchii Vittad., a whitish edible truffle.</title>
        <authorList>
            <consortium name="DOE Joint Genome Institute"/>
            <person name="Murat C."/>
            <person name="Kuo A."/>
            <person name="Barry K.W."/>
            <person name="Clum A."/>
            <person name="Dockter R.B."/>
            <person name="Fauchery L."/>
            <person name="Iotti M."/>
            <person name="Kohler A."/>
            <person name="Labutti K."/>
            <person name="Lindquist E.A."/>
            <person name="Lipzen A."/>
            <person name="Ohm R.A."/>
            <person name="Wang M."/>
            <person name="Grigoriev I.V."/>
            <person name="Zambonelli A."/>
            <person name="Martin F.M."/>
        </authorList>
    </citation>
    <scope>NUCLEOTIDE SEQUENCE [LARGE SCALE GENOMIC DNA]</scope>
    <source>
        <strain evidence="2 3">Tbo3840</strain>
    </source>
</reference>
<organism evidence="2 3">
    <name type="scientific">Tuber borchii</name>
    <name type="common">White truffle</name>
    <dbReference type="NCBI Taxonomy" id="42251"/>
    <lineage>
        <taxon>Eukaryota</taxon>
        <taxon>Fungi</taxon>
        <taxon>Dikarya</taxon>
        <taxon>Ascomycota</taxon>
        <taxon>Pezizomycotina</taxon>
        <taxon>Pezizomycetes</taxon>
        <taxon>Pezizales</taxon>
        <taxon>Tuberaceae</taxon>
        <taxon>Tuber</taxon>
    </lineage>
</organism>
<proteinExistence type="predicted"/>
<keyword evidence="3" id="KW-1185">Reference proteome</keyword>
<evidence type="ECO:0008006" key="4">
    <source>
        <dbReference type="Google" id="ProtNLM"/>
    </source>
</evidence>
<name>A0A2T6ZBY0_TUBBO</name>
<accession>A0A2T6ZBY0</accession>
<evidence type="ECO:0000313" key="2">
    <source>
        <dbReference type="EMBL" id="PUU73002.1"/>
    </source>
</evidence>
<dbReference type="EMBL" id="NESQ01000429">
    <property type="protein sequence ID" value="PUU73002.1"/>
    <property type="molecule type" value="Genomic_DNA"/>
</dbReference>
<evidence type="ECO:0000313" key="3">
    <source>
        <dbReference type="Proteomes" id="UP000244722"/>
    </source>
</evidence>
<dbReference type="Proteomes" id="UP000244722">
    <property type="component" value="Unassembled WGS sequence"/>
</dbReference>
<gene>
    <name evidence="2" type="ORF">B9Z19DRAFT_1096068</name>
</gene>
<protein>
    <recommendedName>
        <fullName evidence="4">Secreted protein</fullName>
    </recommendedName>
</protein>
<sequence>MTWIFFFAFFLLSLSNCLSDSLHPTSKSVGPSPAIQSQKYLTVFFLNSSFFLREGSRDRFPGQTTIRRSGPAVVMQNSHVRKVLGPFLVPQEQRPIGKGGAGGHLGGRIRRCILGFFC</sequence>